<accession>A0A6P1ZDR7</accession>
<reference evidence="3 4" key="1">
    <citation type="submission" date="2018-06" db="EMBL/GenBank/DDBJ databases">
        <title>Complete genome of Desulfovibrio marinus P48SEP.</title>
        <authorList>
            <person name="Crispim J.S."/>
            <person name="Vidigal P.M.P."/>
            <person name="Silva L.C.F."/>
            <person name="Araujo L.C."/>
            <person name="Laguardia C.N."/>
            <person name="Dias R.S."/>
            <person name="Sousa M.P."/>
            <person name="Paula S.O."/>
            <person name="Silva C."/>
        </authorList>
    </citation>
    <scope>NUCLEOTIDE SEQUENCE [LARGE SCALE GENOMIC DNA]</scope>
    <source>
        <strain evidence="3 4">P48SEP</strain>
    </source>
</reference>
<dbReference type="Proteomes" id="UP000503251">
    <property type="component" value="Chromosome"/>
</dbReference>
<evidence type="ECO:0000313" key="3">
    <source>
        <dbReference type="EMBL" id="TVM32260.1"/>
    </source>
</evidence>
<dbReference type="Proteomes" id="UP000434052">
    <property type="component" value="Unassembled WGS sequence"/>
</dbReference>
<dbReference type="EMBL" id="CP039543">
    <property type="protein sequence ID" value="QJT10310.1"/>
    <property type="molecule type" value="Genomic_DNA"/>
</dbReference>
<dbReference type="SUPFAM" id="SSF48452">
    <property type="entry name" value="TPR-like"/>
    <property type="match status" value="1"/>
</dbReference>
<keyword evidence="1" id="KW-0732">Signal</keyword>
<evidence type="ECO:0000256" key="1">
    <source>
        <dbReference type="SAM" id="SignalP"/>
    </source>
</evidence>
<evidence type="ECO:0000313" key="5">
    <source>
        <dbReference type="Proteomes" id="UP000503251"/>
    </source>
</evidence>
<protein>
    <recommendedName>
        <fullName evidence="6">Tetratricopeptide repeat-containing protein</fullName>
    </recommendedName>
</protein>
<feature type="signal peptide" evidence="1">
    <location>
        <begin position="1"/>
        <end position="20"/>
    </location>
</feature>
<proteinExistence type="predicted"/>
<feature type="chain" id="PRO_5030159353" description="Tetratricopeptide repeat-containing protein" evidence="1">
    <location>
        <begin position="21"/>
        <end position="301"/>
    </location>
</feature>
<evidence type="ECO:0008006" key="6">
    <source>
        <dbReference type="Google" id="ProtNLM"/>
    </source>
</evidence>
<dbReference type="EMBL" id="QMIF01000011">
    <property type="protein sequence ID" value="TVM32260.1"/>
    <property type="molecule type" value="Genomic_DNA"/>
</dbReference>
<gene>
    <name evidence="3" type="ORF">DQK91_15365</name>
    <name evidence="2" type="ORF">E8L03_15835</name>
</gene>
<name>A0A6P1ZDR7_9BACT</name>
<evidence type="ECO:0000313" key="4">
    <source>
        <dbReference type="Proteomes" id="UP000434052"/>
    </source>
</evidence>
<sequence>MRTVLLTLLLLPAMVLAAFAGTFEGLTPGESTRGDVYRTLGQPTKTEDNGLQCWFDAAPFQGKSIMVTFHPSGIMERLQLEPAQAYSRNDYVSWFGLKKPSRVFVENGFRYSLYDGQGVALAQKPPGNNAPVVFFVHYWIAQNGAKDRLLALYNQFKDAHARKDCDAMRTAWQAGQKEFPMVAQFQLDQIREAATCRQLTPSDTETLLLAADTAVFLNPDDESYRTLGYIYSSIADNPAKALDAFSRVNLARNPDINVFLGACHQKLGHAQKARSHFEAYLATYPNGEYADMAKAGLKQLR</sequence>
<reference evidence="2 5" key="2">
    <citation type="submission" date="2019-04" db="EMBL/GenBank/DDBJ databases">
        <title>Isolation and culture of sulfate reducing bacteria from the cold seep of the South China Sea.</title>
        <authorList>
            <person name="Sun C."/>
            <person name="Liu R."/>
        </authorList>
    </citation>
    <scope>NUCLEOTIDE SEQUENCE [LARGE SCALE GENOMIC DNA]</scope>
    <source>
        <strain evidence="2 5">CS1</strain>
    </source>
</reference>
<dbReference type="RefSeq" id="WP_144306272.1">
    <property type="nucleotide sequence ID" value="NZ_CP039543.1"/>
</dbReference>
<evidence type="ECO:0000313" key="2">
    <source>
        <dbReference type="EMBL" id="QJT10310.1"/>
    </source>
</evidence>
<dbReference type="InterPro" id="IPR011990">
    <property type="entry name" value="TPR-like_helical_dom_sf"/>
</dbReference>
<organism evidence="3 4">
    <name type="scientific">Oceanidesulfovibrio marinus</name>
    <dbReference type="NCBI Taxonomy" id="370038"/>
    <lineage>
        <taxon>Bacteria</taxon>
        <taxon>Pseudomonadati</taxon>
        <taxon>Thermodesulfobacteriota</taxon>
        <taxon>Desulfovibrionia</taxon>
        <taxon>Desulfovibrionales</taxon>
        <taxon>Desulfovibrionaceae</taxon>
        <taxon>Oceanidesulfovibrio</taxon>
    </lineage>
</organism>
<keyword evidence="5" id="KW-1185">Reference proteome</keyword>
<dbReference type="AlphaFoldDB" id="A0A6P1ZDR7"/>
<dbReference type="Gene3D" id="1.25.40.10">
    <property type="entry name" value="Tetratricopeptide repeat domain"/>
    <property type="match status" value="1"/>
</dbReference>